<keyword evidence="15" id="KW-1185">Reference proteome</keyword>
<evidence type="ECO:0000259" key="13">
    <source>
        <dbReference type="PROSITE" id="PS50972"/>
    </source>
</evidence>
<dbReference type="PANTHER" id="PTHR20941:SF1">
    <property type="entry name" value="FOLIC ACID SYNTHESIS PROTEIN FOL1"/>
    <property type="match status" value="1"/>
</dbReference>
<evidence type="ECO:0000256" key="9">
    <source>
        <dbReference type="ARBA" id="ARBA00022842"/>
    </source>
</evidence>
<dbReference type="PROSITE" id="PS00792">
    <property type="entry name" value="DHPS_1"/>
    <property type="match status" value="1"/>
</dbReference>
<dbReference type="FunFam" id="3.20.20.20:FF:000006">
    <property type="entry name" value="Dihydropteroate synthase"/>
    <property type="match status" value="1"/>
</dbReference>
<evidence type="ECO:0000256" key="10">
    <source>
        <dbReference type="ARBA" id="ARBA00022909"/>
    </source>
</evidence>
<dbReference type="Pfam" id="PF00809">
    <property type="entry name" value="Pterin_bind"/>
    <property type="match status" value="1"/>
</dbReference>
<accession>A0A1H9I3F6</accession>
<dbReference type="GO" id="GO:0046654">
    <property type="term" value="P:tetrahydrofolate biosynthetic process"/>
    <property type="evidence" value="ECO:0007669"/>
    <property type="project" value="UniProtKB-UniPathway"/>
</dbReference>
<evidence type="ECO:0000256" key="2">
    <source>
        <dbReference type="ARBA" id="ARBA00001946"/>
    </source>
</evidence>
<comment type="function">
    <text evidence="12">Catalyzes the condensation of para-aminobenzoate (pABA) with 6-hydroxymethyl-7,8-dihydropterin diphosphate (DHPt-PP) to form 7,8-dihydropteroate (H2Pte), the immediate precursor of folate derivatives.</text>
</comment>
<dbReference type="EMBL" id="FOFS01000009">
    <property type="protein sequence ID" value="SEQ69067.1"/>
    <property type="molecule type" value="Genomic_DNA"/>
</dbReference>
<dbReference type="Gene3D" id="3.20.20.20">
    <property type="entry name" value="Dihydropteroate synthase-like"/>
    <property type="match status" value="1"/>
</dbReference>
<dbReference type="GO" id="GO:0005829">
    <property type="term" value="C:cytosol"/>
    <property type="evidence" value="ECO:0007669"/>
    <property type="project" value="TreeGrafter"/>
</dbReference>
<gene>
    <name evidence="14" type="ORF">SAMN04488038_109160</name>
</gene>
<sequence>MRLKLRDGVLALDAPVVMGILNLTPDSFSDGGRYPDLGLALARAREMVAQGAGIIDVGGESTRPGAQAVPEEEEIRRVVPLIRALRQECAVPISIDTMKPAVMRAACEAGAQLVNDVMALRAPGALAVVRETGAAVCLMHMQGEPRTMQQAPQYQDVRREVCDFLAARVQACRDAGIEAGRICLDPGVGFGKLLPHNLALLADLQPLRALGHPLLIGVSRKSMFGELLGRPAEQRLAGSLAAAAVAVWQGAAIVRAHDVRETVDTVRVVQALAQARASFEP</sequence>
<dbReference type="CDD" id="cd00739">
    <property type="entry name" value="DHPS"/>
    <property type="match status" value="1"/>
</dbReference>
<dbReference type="InterPro" id="IPR000489">
    <property type="entry name" value="Pterin-binding_dom"/>
</dbReference>
<evidence type="ECO:0000256" key="11">
    <source>
        <dbReference type="ARBA" id="ARBA00030193"/>
    </source>
</evidence>
<dbReference type="Proteomes" id="UP000199233">
    <property type="component" value="Unassembled WGS sequence"/>
</dbReference>
<keyword evidence="7 12" id="KW-0808">Transferase</keyword>
<dbReference type="PROSITE" id="PS00793">
    <property type="entry name" value="DHPS_2"/>
    <property type="match status" value="1"/>
</dbReference>
<feature type="domain" description="Pterin-binding" evidence="13">
    <location>
        <begin position="15"/>
        <end position="267"/>
    </location>
</feature>
<dbReference type="SUPFAM" id="SSF51717">
    <property type="entry name" value="Dihydropteroate synthetase-like"/>
    <property type="match status" value="1"/>
</dbReference>
<evidence type="ECO:0000256" key="3">
    <source>
        <dbReference type="ARBA" id="ARBA00004763"/>
    </source>
</evidence>
<protein>
    <recommendedName>
        <fullName evidence="6 12">Dihydropteroate synthase</fullName>
        <shortName evidence="12">DHPS</shortName>
        <ecNumber evidence="5 12">2.5.1.15</ecNumber>
    </recommendedName>
    <alternativeName>
        <fullName evidence="11 12">Dihydropteroate pyrophosphorylase</fullName>
    </alternativeName>
</protein>
<dbReference type="InterPro" id="IPR045031">
    <property type="entry name" value="DHP_synth-like"/>
</dbReference>
<dbReference type="GO" id="GO:0004156">
    <property type="term" value="F:dihydropteroate synthase activity"/>
    <property type="evidence" value="ECO:0007669"/>
    <property type="project" value="UniProtKB-EC"/>
</dbReference>
<dbReference type="PROSITE" id="PS50972">
    <property type="entry name" value="PTERIN_BINDING"/>
    <property type="match status" value="1"/>
</dbReference>
<evidence type="ECO:0000313" key="14">
    <source>
        <dbReference type="EMBL" id="SEQ69067.1"/>
    </source>
</evidence>
<dbReference type="PANTHER" id="PTHR20941">
    <property type="entry name" value="FOLATE SYNTHESIS PROTEINS"/>
    <property type="match status" value="1"/>
</dbReference>
<dbReference type="InterPro" id="IPR011005">
    <property type="entry name" value="Dihydropteroate_synth-like_sf"/>
</dbReference>
<evidence type="ECO:0000256" key="6">
    <source>
        <dbReference type="ARBA" id="ARBA00016919"/>
    </source>
</evidence>
<dbReference type="GO" id="GO:0046872">
    <property type="term" value="F:metal ion binding"/>
    <property type="evidence" value="ECO:0007669"/>
    <property type="project" value="UniProtKB-KW"/>
</dbReference>
<keyword evidence="8 12" id="KW-0479">Metal-binding</keyword>
<evidence type="ECO:0000256" key="1">
    <source>
        <dbReference type="ARBA" id="ARBA00000012"/>
    </source>
</evidence>
<keyword evidence="9 12" id="KW-0460">Magnesium</keyword>
<evidence type="ECO:0000256" key="7">
    <source>
        <dbReference type="ARBA" id="ARBA00022679"/>
    </source>
</evidence>
<keyword evidence="10 12" id="KW-0289">Folate biosynthesis</keyword>
<dbReference type="STRING" id="489703.SAMN04488038_109160"/>
<comment type="pathway">
    <text evidence="3 12">Cofactor biosynthesis; tetrahydrofolate biosynthesis; 7,8-dihydrofolate from 2-amino-4-hydroxy-6-hydroxymethyl-7,8-dihydropteridine diphosphate and 4-aminobenzoate: step 1/2.</text>
</comment>
<dbReference type="GO" id="GO:0046656">
    <property type="term" value="P:folic acid biosynthetic process"/>
    <property type="evidence" value="ECO:0007669"/>
    <property type="project" value="UniProtKB-KW"/>
</dbReference>
<evidence type="ECO:0000256" key="12">
    <source>
        <dbReference type="RuleBase" id="RU361205"/>
    </source>
</evidence>
<reference evidence="14 15" key="1">
    <citation type="submission" date="2016-10" db="EMBL/GenBank/DDBJ databases">
        <authorList>
            <person name="de Groot N.N."/>
        </authorList>
    </citation>
    <scope>NUCLEOTIDE SEQUENCE [LARGE SCALE GENOMIC DNA]</scope>
    <source>
        <strain evidence="14 15">DSM 25927</strain>
    </source>
</reference>
<comment type="cofactor">
    <cofactor evidence="2 12">
        <name>Mg(2+)</name>
        <dbReference type="ChEBI" id="CHEBI:18420"/>
    </cofactor>
</comment>
<dbReference type="NCBIfam" id="TIGR01496">
    <property type="entry name" value="DHPS"/>
    <property type="match status" value="1"/>
</dbReference>
<proteinExistence type="inferred from homology"/>
<evidence type="ECO:0000256" key="4">
    <source>
        <dbReference type="ARBA" id="ARBA00009503"/>
    </source>
</evidence>
<dbReference type="UniPathway" id="UPA00077">
    <property type="reaction ID" value="UER00156"/>
</dbReference>
<dbReference type="RefSeq" id="WP_218140179.1">
    <property type="nucleotide sequence ID" value="NZ_FOFS01000009.1"/>
</dbReference>
<dbReference type="EC" id="2.5.1.15" evidence="5 12"/>
<evidence type="ECO:0000256" key="8">
    <source>
        <dbReference type="ARBA" id="ARBA00022723"/>
    </source>
</evidence>
<comment type="catalytic activity">
    <reaction evidence="1">
        <text>(7,8-dihydropterin-6-yl)methyl diphosphate + 4-aminobenzoate = 7,8-dihydropteroate + diphosphate</text>
        <dbReference type="Rhea" id="RHEA:19949"/>
        <dbReference type="ChEBI" id="CHEBI:17836"/>
        <dbReference type="ChEBI" id="CHEBI:17839"/>
        <dbReference type="ChEBI" id="CHEBI:33019"/>
        <dbReference type="ChEBI" id="CHEBI:72950"/>
        <dbReference type="EC" id="2.5.1.15"/>
    </reaction>
</comment>
<name>A0A1H9I3F6_9GAMM</name>
<comment type="similarity">
    <text evidence="4 12">Belongs to the DHPS family.</text>
</comment>
<dbReference type="AlphaFoldDB" id="A0A1H9I3F6"/>
<evidence type="ECO:0000256" key="5">
    <source>
        <dbReference type="ARBA" id="ARBA00012458"/>
    </source>
</evidence>
<organism evidence="14 15">
    <name type="scientific">Solimonas aquatica</name>
    <dbReference type="NCBI Taxonomy" id="489703"/>
    <lineage>
        <taxon>Bacteria</taxon>
        <taxon>Pseudomonadati</taxon>
        <taxon>Pseudomonadota</taxon>
        <taxon>Gammaproteobacteria</taxon>
        <taxon>Nevskiales</taxon>
        <taxon>Nevskiaceae</taxon>
        <taxon>Solimonas</taxon>
    </lineage>
</organism>
<evidence type="ECO:0000313" key="15">
    <source>
        <dbReference type="Proteomes" id="UP000199233"/>
    </source>
</evidence>
<dbReference type="InterPro" id="IPR006390">
    <property type="entry name" value="DHP_synth_dom"/>
</dbReference>